<protein>
    <submittedName>
        <fullName evidence="3">Uncharacterized protein</fullName>
    </submittedName>
</protein>
<dbReference type="AlphaFoldDB" id="A0A6N4UTV5"/>
<keyword evidence="4" id="KW-1185">Reference proteome</keyword>
<evidence type="ECO:0000256" key="1">
    <source>
        <dbReference type="SAM" id="MobiDB-lite"/>
    </source>
</evidence>
<keyword evidence="2" id="KW-1133">Transmembrane helix</keyword>
<name>A0A6N4UTV5_9MYCO</name>
<organism evidence="3 4">
    <name type="scientific">Mycolicibacterium alvei</name>
    <dbReference type="NCBI Taxonomy" id="67081"/>
    <lineage>
        <taxon>Bacteria</taxon>
        <taxon>Bacillati</taxon>
        <taxon>Actinomycetota</taxon>
        <taxon>Actinomycetes</taxon>
        <taxon>Mycobacteriales</taxon>
        <taxon>Mycobacteriaceae</taxon>
        <taxon>Mycolicibacterium</taxon>
    </lineage>
</organism>
<gene>
    <name evidence="3" type="ORF">MALV_34550</name>
</gene>
<accession>A0A6N4UTV5</accession>
<reference evidence="3 4" key="1">
    <citation type="journal article" date="2019" name="Emerg. Microbes Infect.">
        <title>Comprehensive subspecies identification of 175 nontuberculous mycobacteria species based on 7547 genomic profiles.</title>
        <authorList>
            <person name="Matsumoto Y."/>
            <person name="Kinjo T."/>
            <person name="Motooka D."/>
            <person name="Nabeya D."/>
            <person name="Jung N."/>
            <person name="Uechi K."/>
            <person name="Horii T."/>
            <person name="Iida T."/>
            <person name="Fujita J."/>
            <person name="Nakamura S."/>
        </authorList>
    </citation>
    <scope>NUCLEOTIDE SEQUENCE [LARGE SCALE GENOMIC DNA]</scope>
    <source>
        <strain evidence="3 4">JCM 12272</strain>
    </source>
</reference>
<keyword evidence="2" id="KW-0472">Membrane</keyword>
<feature type="transmembrane region" description="Helical" evidence="2">
    <location>
        <begin position="56"/>
        <end position="78"/>
    </location>
</feature>
<dbReference type="Proteomes" id="UP000466906">
    <property type="component" value="Chromosome"/>
</dbReference>
<dbReference type="EMBL" id="AP022565">
    <property type="protein sequence ID" value="BBX28330.1"/>
    <property type="molecule type" value="Genomic_DNA"/>
</dbReference>
<evidence type="ECO:0000256" key="2">
    <source>
        <dbReference type="SAM" id="Phobius"/>
    </source>
</evidence>
<evidence type="ECO:0000313" key="4">
    <source>
        <dbReference type="Proteomes" id="UP000466906"/>
    </source>
</evidence>
<dbReference type="KEGG" id="malv:MALV_34550"/>
<evidence type="ECO:0000313" key="3">
    <source>
        <dbReference type="EMBL" id="BBX28330.1"/>
    </source>
</evidence>
<feature type="region of interest" description="Disordered" evidence="1">
    <location>
        <begin position="1"/>
        <end position="49"/>
    </location>
</feature>
<dbReference type="RefSeq" id="WP_163665937.1">
    <property type="nucleotide sequence ID" value="NZ_AP022565.1"/>
</dbReference>
<sequence length="378" mass="40766">MSFPPQGPYGSQPSDGGPPWGGPPPHYGQQPGGGPWSQRGWTGTPPPPNNGGKGKWILIGLALVAIIAVSIVGTVLVLRPDSGGGNGSSNTADGASAFASANDTGPANIITEDPTCEAWTKISRDVSAAVPEWNKQDYSVPATEWTPEQQRVFEKKSAALKSAIEKAGNLAKQTPHRVMRELYGQYNAYAQAVIDSIPNYSSDDNKTVAASNQFASSLNRVCDAIYFRAAQQTAPLISEAAPPSDPQVPNGDRNLVPERFLTSRHGRCEDWMTAVQRFEKDAKDWRDIDAKIPATEWTPDQMSVMDAVMPVMTAFANDIEQLGRQSGNPVWEDFAVLAAQSMRAYVQAIPTYTVNTGYMSSLSARLYSAINWACKAES</sequence>
<keyword evidence="2" id="KW-0812">Transmembrane</keyword>
<proteinExistence type="predicted"/>